<protein>
    <submittedName>
        <fullName evidence="1">Uncharacterized protein</fullName>
    </submittedName>
</protein>
<sequence length="381" mass="44305">MIPARFLHVIYKIAQLCISLALALFLMHQFFKQPSHVQPKIAVLQEPKSIKDEPAKTYEVLVWNAFGTEFLNLHFGDQVMKTCAVPCRFRQDKRNVRRSDVLIFQSNWVFWDGLPQYRSPNQAYLLYVMEAPHRLPSPRKRIDGVKINWTLSYRLDADIVHRHSFQVVRKPTQLLDTPSQAPTSRSPKPKPVVWIVSNCHGFNRREQYVNELKKTIQVDIYGQCGHLRCKSKKFGCYKEVSANYSFYLAFENSICKDYSTEKLFLPLMHGMVPVVMGGMDYARVAPPGSYIDFADFESPSDLGKYLWRVHNTPAEYQRFLDWNRDYAIERPSFGCTVCEGIHRLFAGPPRHYNHLLSFLADDAHCSTWQEVLKKKAAARHR</sequence>
<gene>
    <name evidence="1" type="ORF">HPB47_006871</name>
</gene>
<organism evidence="1 2">
    <name type="scientific">Ixodes persulcatus</name>
    <name type="common">Taiga tick</name>
    <dbReference type="NCBI Taxonomy" id="34615"/>
    <lineage>
        <taxon>Eukaryota</taxon>
        <taxon>Metazoa</taxon>
        <taxon>Ecdysozoa</taxon>
        <taxon>Arthropoda</taxon>
        <taxon>Chelicerata</taxon>
        <taxon>Arachnida</taxon>
        <taxon>Acari</taxon>
        <taxon>Parasitiformes</taxon>
        <taxon>Ixodida</taxon>
        <taxon>Ixodoidea</taxon>
        <taxon>Ixodidae</taxon>
        <taxon>Ixodinae</taxon>
        <taxon>Ixodes</taxon>
    </lineage>
</organism>
<evidence type="ECO:0000313" key="1">
    <source>
        <dbReference type="EMBL" id="KAG0415960.1"/>
    </source>
</evidence>
<dbReference type="EMBL" id="JABSTQ010011004">
    <property type="protein sequence ID" value="KAG0415960.1"/>
    <property type="molecule type" value="Genomic_DNA"/>
</dbReference>
<comment type="caution">
    <text evidence="1">The sequence shown here is derived from an EMBL/GenBank/DDBJ whole genome shotgun (WGS) entry which is preliminary data.</text>
</comment>
<accession>A0AC60P964</accession>
<name>A0AC60P964_IXOPE</name>
<dbReference type="Proteomes" id="UP000805193">
    <property type="component" value="Unassembled WGS sequence"/>
</dbReference>
<proteinExistence type="predicted"/>
<evidence type="ECO:0000313" key="2">
    <source>
        <dbReference type="Proteomes" id="UP000805193"/>
    </source>
</evidence>
<keyword evidence="2" id="KW-1185">Reference proteome</keyword>
<reference evidence="1 2" key="1">
    <citation type="journal article" date="2020" name="Cell">
        <title>Large-Scale Comparative Analyses of Tick Genomes Elucidate Their Genetic Diversity and Vector Capacities.</title>
        <authorList>
            <consortium name="Tick Genome and Microbiome Consortium (TIGMIC)"/>
            <person name="Jia N."/>
            <person name="Wang J."/>
            <person name="Shi W."/>
            <person name="Du L."/>
            <person name="Sun Y."/>
            <person name="Zhan W."/>
            <person name="Jiang J.F."/>
            <person name="Wang Q."/>
            <person name="Zhang B."/>
            <person name="Ji P."/>
            <person name="Bell-Sakyi L."/>
            <person name="Cui X.M."/>
            <person name="Yuan T.T."/>
            <person name="Jiang B.G."/>
            <person name="Yang W.F."/>
            <person name="Lam T.T."/>
            <person name="Chang Q.C."/>
            <person name="Ding S.J."/>
            <person name="Wang X.J."/>
            <person name="Zhu J.G."/>
            <person name="Ruan X.D."/>
            <person name="Zhao L."/>
            <person name="Wei J.T."/>
            <person name="Ye R.Z."/>
            <person name="Que T.C."/>
            <person name="Du C.H."/>
            <person name="Zhou Y.H."/>
            <person name="Cheng J.X."/>
            <person name="Dai P.F."/>
            <person name="Guo W.B."/>
            <person name="Han X.H."/>
            <person name="Huang E.J."/>
            <person name="Li L.F."/>
            <person name="Wei W."/>
            <person name="Gao Y.C."/>
            <person name="Liu J.Z."/>
            <person name="Shao H.Z."/>
            <person name="Wang X."/>
            <person name="Wang C.C."/>
            <person name="Yang T.C."/>
            <person name="Huo Q.B."/>
            <person name="Li W."/>
            <person name="Chen H.Y."/>
            <person name="Chen S.E."/>
            <person name="Zhou L.G."/>
            <person name="Ni X.B."/>
            <person name="Tian J.H."/>
            <person name="Sheng Y."/>
            <person name="Liu T."/>
            <person name="Pan Y.S."/>
            <person name="Xia L.Y."/>
            <person name="Li J."/>
            <person name="Zhao F."/>
            <person name="Cao W.C."/>
        </authorList>
    </citation>
    <scope>NUCLEOTIDE SEQUENCE [LARGE SCALE GENOMIC DNA]</scope>
    <source>
        <strain evidence="1">Iper-2018</strain>
    </source>
</reference>